<name>A0ACD3Q645_LARCR</name>
<dbReference type="EMBL" id="CM011697">
    <property type="protein sequence ID" value="TMS02074.1"/>
    <property type="molecule type" value="Genomic_DNA"/>
</dbReference>
<gene>
    <name evidence="1" type="ORF">E3U43_007614</name>
</gene>
<dbReference type="Proteomes" id="UP000793456">
    <property type="component" value="Chromosome XXIV"/>
</dbReference>
<evidence type="ECO:0000313" key="1">
    <source>
        <dbReference type="EMBL" id="TMS02074.1"/>
    </source>
</evidence>
<accession>A0ACD3Q645</accession>
<organism evidence="1 2">
    <name type="scientific">Larimichthys crocea</name>
    <name type="common">Large yellow croaker</name>
    <name type="synonym">Pseudosciaena crocea</name>
    <dbReference type="NCBI Taxonomy" id="215358"/>
    <lineage>
        <taxon>Eukaryota</taxon>
        <taxon>Metazoa</taxon>
        <taxon>Chordata</taxon>
        <taxon>Craniata</taxon>
        <taxon>Vertebrata</taxon>
        <taxon>Euteleostomi</taxon>
        <taxon>Actinopterygii</taxon>
        <taxon>Neopterygii</taxon>
        <taxon>Teleostei</taxon>
        <taxon>Neoteleostei</taxon>
        <taxon>Acanthomorphata</taxon>
        <taxon>Eupercaria</taxon>
        <taxon>Sciaenidae</taxon>
        <taxon>Larimichthys</taxon>
    </lineage>
</organism>
<evidence type="ECO:0000313" key="2">
    <source>
        <dbReference type="Proteomes" id="UP000793456"/>
    </source>
</evidence>
<proteinExistence type="predicted"/>
<sequence>MEFQSIAIPCISSGASGVPVNVCSEAIVTAVKEFGSQRGQSLSRIILIDNSEEVVGAMHVACERLLRGISIENHEPLRGATAGAPGDGVHLEIIQGTIETQQVDAVVSPMVGLDPLSTRVGNSLLNVVGSQLTARFRKEAGHETQIGDTVLVEGLPGLPSNAVFFLGLIPWDDDQDGTAVQVLRLGINNILTSCESRGFTSVAFPVLGAGIALNFPDSVVARILLEEVHVFKQTRDSRTPLLVRIVIHPNDEESSEEFESVQKAFQLTGFKNHVHQTEQGAVGAAAAATAGEVGVVVAGVFTVAAAATGGAVGGMIGYDAAEEAESLSEAAEMAYHAGISNTEPAGSDQPNKNRPSTRT</sequence>
<comment type="caution">
    <text evidence="1">The sequence shown here is derived from an EMBL/GenBank/DDBJ whole genome shotgun (WGS) entry which is preliminary data.</text>
</comment>
<reference evidence="1" key="1">
    <citation type="submission" date="2018-11" db="EMBL/GenBank/DDBJ databases">
        <title>The sequence and de novo assembly of Larimichthys crocea genome using PacBio and Hi-C technologies.</title>
        <authorList>
            <person name="Xu P."/>
            <person name="Chen B."/>
            <person name="Zhou Z."/>
            <person name="Ke Q."/>
            <person name="Wu Y."/>
            <person name="Bai H."/>
            <person name="Pu F."/>
        </authorList>
    </citation>
    <scope>NUCLEOTIDE SEQUENCE</scope>
    <source>
        <tissue evidence="1">Muscle</tissue>
    </source>
</reference>
<protein>
    <submittedName>
        <fullName evidence="1">Uncharacterized protein</fullName>
    </submittedName>
</protein>
<keyword evidence="2" id="KW-1185">Reference proteome</keyword>